<dbReference type="KEGG" id="ddi:DDB_G0279119"/>
<reference evidence="2 3" key="1">
    <citation type="journal article" date="2005" name="Nature">
        <title>The genome of the social amoeba Dictyostelium discoideum.</title>
        <authorList>
            <consortium name="The Dictyostelium discoideum Sequencing Consortium"/>
            <person name="Eichinger L."/>
            <person name="Pachebat J.A."/>
            <person name="Glockner G."/>
            <person name="Rajandream M.A."/>
            <person name="Sucgang R."/>
            <person name="Berriman M."/>
            <person name="Song J."/>
            <person name="Olsen R."/>
            <person name="Szafranski K."/>
            <person name="Xu Q."/>
            <person name="Tunggal B."/>
            <person name="Kummerfeld S."/>
            <person name="Madera M."/>
            <person name="Konfortov B.A."/>
            <person name="Rivero F."/>
            <person name="Bankier A.T."/>
            <person name="Lehmann R."/>
            <person name="Hamlin N."/>
            <person name="Davies R."/>
            <person name="Gaudet P."/>
            <person name="Fey P."/>
            <person name="Pilcher K."/>
            <person name="Chen G."/>
            <person name="Saunders D."/>
            <person name="Sodergren E."/>
            <person name="Davis P."/>
            <person name="Kerhornou A."/>
            <person name="Nie X."/>
            <person name="Hall N."/>
            <person name="Anjard C."/>
            <person name="Hemphill L."/>
            <person name="Bason N."/>
            <person name="Farbrother P."/>
            <person name="Desany B."/>
            <person name="Just E."/>
            <person name="Morio T."/>
            <person name="Rost R."/>
            <person name="Churcher C."/>
            <person name="Cooper J."/>
            <person name="Haydock S."/>
            <person name="van Driessche N."/>
            <person name="Cronin A."/>
            <person name="Goodhead I."/>
            <person name="Muzny D."/>
            <person name="Mourier T."/>
            <person name="Pain A."/>
            <person name="Lu M."/>
            <person name="Harper D."/>
            <person name="Lindsay R."/>
            <person name="Hauser H."/>
            <person name="James K."/>
            <person name="Quiles M."/>
            <person name="Madan Babu M."/>
            <person name="Saito T."/>
            <person name="Buchrieser C."/>
            <person name="Wardroper A."/>
            <person name="Felder M."/>
            <person name="Thangavelu M."/>
            <person name="Johnson D."/>
            <person name="Knights A."/>
            <person name="Loulseged H."/>
            <person name="Mungall K."/>
            <person name="Oliver K."/>
            <person name="Price C."/>
            <person name="Quail M.A."/>
            <person name="Urushihara H."/>
            <person name="Hernandez J."/>
            <person name="Rabbinowitsch E."/>
            <person name="Steffen D."/>
            <person name="Sanders M."/>
            <person name="Ma J."/>
            <person name="Kohara Y."/>
            <person name="Sharp S."/>
            <person name="Simmonds M."/>
            <person name="Spiegler S."/>
            <person name="Tivey A."/>
            <person name="Sugano S."/>
            <person name="White B."/>
            <person name="Walker D."/>
            <person name="Woodward J."/>
            <person name="Winckler T."/>
            <person name="Tanaka Y."/>
            <person name="Shaulsky G."/>
            <person name="Schleicher M."/>
            <person name="Weinstock G."/>
            <person name="Rosenthal A."/>
            <person name="Cox E.C."/>
            <person name="Chisholm R.L."/>
            <person name="Gibbs R."/>
            <person name="Loomis W.F."/>
            <person name="Platzer M."/>
            <person name="Kay R.R."/>
            <person name="Williams J."/>
            <person name="Dear P.H."/>
            <person name="Noegel A.A."/>
            <person name="Barrell B."/>
            <person name="Kuspa A."/>
        </authorList>
    </citation>
    <scope>NUCLEOTIDE SEQUENCE [LARGE SCALE GENOMIC DNA]</scope>
    <source>
        <strain evidence="2 3">AX4</strain>
    </source>
</reference>
<dbReference type="EMBL" id="AAFI02000027">
    <property type="protein sequence ID" value="EAL67898.1"/>
    <property type="molecule type" value="Genomic_DNA"/>
</dbReference>
<dbReference type="Proteomes" id="UP000002195">
    <property type="component" value="Unassembled WGS sequence"/>
</dbReference>
<dbReference type="AlphaFoldDB" id="Q54X91"/>
<evidence type="ECO:0000313" key="3">
    <source>
        <dbReference type="Proteomes" id="UP000002195"/>
    </source>
</evidence>
<evidence type="ECO:0000313" key="2">
    <source>
        <dbReference type="EMBL" id="EAL67898.1"/>
    </source>
</evidence>
<dbReference type="VEuPathDB" id="AmoebaDB:DDB_G0279119"/>
<keyword evidence="1" id="KW-0812">Transmembrane</keyword>
<accession>Q54X91</accession>
<keyword evidence="3" id="KW-1185">Reference proteome</keyword>
<name>Q54X91_DICDI</name>
<evidence type="ECO:0000256" key="1">
    <source>
        <dbReference type="SAM" id="Phobius"/>
    </source>
</evidence>
<keyword evidence="1" id="KW-1133">Transmembrane helix</keyword>
<organism evidence="2 3">
    <name type="scientific">Dictyostelium discoideum</name>
    <name type="common">Social amoeba</name>
    <dbReference type="NCBI Taxonomy" id="44689"/>
    <lineage>
        <taxon>Eukaryota</taxon>
        <taxon>Amoebozoa</taxon>
        <taxon>Evosea</taxon>
        <taxon>Eumycetozoa</taxon>
        <taxon>Dictyostelia</taxon>
        <taxon>Dictyosteliales</taxon>
        <taxon>Dictyosteliaceae</taxon>
        <taxon>Dictyostelium</taxon>
    </lineage>
</organism>
<dbReference type="InParanoid" id="Q54X91"/>
<dbReference type="eggNOG" id="ENOG502RHKU">
    <property type="taxonomic scope" value="Eukaryota"/>
</dbReference>
<feature type="transmembrane region" description="Helical" evidence="1">
    <location>
        <begin position="6"/>
        <end position="25"/>
    </location>
</feature>
<gene>
    <name evidence="2" type="ORF">DDB_G0279119</name>
</gene>
<dbReference type="GeneID" id="8621882"/>
<proteinExistence type="predicted"/>
<comment type="caution">
    <text evidence="2">The sequence shown here is derived from an EMBL/GenBank/DDBJ whole genome shotgun (WGS) entry which is preliminary data.</text>
</comment>
<protein>
    <submittedName>
        <fullName evidence="2">Uncharacterized protein</fullName>
    </submittedName>
</protein>
<dbReference type="PaxDb" id="44689-DDB0231581"/>
<sequence length="212" mass="23854">MHVLNLLFLIVIINILIFSVQSYTLKKYDNGQFFVIASGPVINEKFNVPNHQVSKFLLTKDEYDSVSVQLRITSDGAPESLIFSSTFSDKTNMTYTTTPLEYSMCIPRDLSFSIKMNNYLLGGDYIISIQGTSDVSKCYEHVPVNQANQEPESIVLTSSEQLVIQSDGTLKMYVTDYDDDKNIEYQKSTASTPLVNGVLIFSTVLLFLQLII</sequence>
<keyword evidence="1" id="KW-0472">Membrane</keyword>
<dbReference type="dictyBase" id="DDB_G0279119"/>
<dbReference type="RefSeq" id="XP_641876.1">
    <property type="nucleotide sequence ID" value="XM_636784.1"/>
</dbReference>
<dbReference type="FunCoup" id="Q54X91">
    <property type="interactions" value="640"/>
</dbReference>
<dbReference type="HOGENOM" id="CLU_1296450_0_0_1"/>